<evidence type="ECO:0000313" key="1">
    <source>
        <dbReference type="EMBL" id="KAK3612220.1"/>
    </source>
</evidence>
<sequence length="82" mass="9078">ESTSDWRLMISGESVLSATWLSYLLVIIPAAIGEEWSRNCTSDYSALESLILTKRVSGLLNEKQGKSSFYPQTVPLSDHGGW</sequence>
<gene>
    <name evidence="1" type="ORF">CHS0354_039493</name>
</gene>
<accession>A0AAE0TLV2</accession>
<dbReference type="AlphaFoldDB" id="A0AAE0TLV2"/>
<reference evidence="1" key="1">
    <citation type="journal article" date="2021" name="Genome Biol. Evol.">
        <title>A High-Quality Reference Genome for a Parasitic Bivalve with Doubly Uniparental Inheritance (Bivalvia: Unionida).</title>
        <authorList>
            <person name="Smith C.H."/>
        </authorList>
    </citation>
    <scope>NUCLEOTIDE SEQUENCE</scope>
    <source>
        <strain evidence="1">CHS0354</strain>
    </source>
</reference>
<dbReference type="EMBL" id="JAEAOA010002309">
    <property type="protein sequence ID" value="KAK3612220.1"/>
    <property type="molecule type" value="Genomic_DNA"/>
</dbReference>
<evidence type="ECO:0000313" key="2">
    <source>
        <dbReference type="Proteomes" id="UP001195483"/>
    </source>
</evidence>
<proteinExistence type="predicted"/>
<protein>
    <submittedName>
        <fullName evidence="1">Uncharacterized protein</fullName>
    </submittedName>
</protein>
<name>A0AAE0TLV2_9BIVA</name>
<reference evidence="1" key="2">
    <citation type="journal article" date="2021" name="Genome Biol. Evol.">
        <title>Developing a high-quality reference genome for a parasitic bivalve with doubly uniparental inheritance (Bivalvia: Unionida).</title>
        <authorList>
            <person name="Smith C.H."/>
        </authorList>
    </citation>
    <scope>NUCLEOTIDE SEQUENCE</scope>
    <source>
        <strain evidence="1">CHS0354</strain>
        <tissue evidence="1">Mantle</tissue>
    </source>
</reference>
<organism evidence="1 2">
    <name type="scientific">Potamilus streckersoni</name>
    <dbReference type="NCBI Taxonomy" id="2493646"/>
    <lineage>
        <taxon>Eukaryota</taxon>
        <taxon>Metazoa</taxon>
        <taxon>Spiralia</taxon>
        <taxon>Lophotrochozoa</taxon>
        <taxon>Mollusca</taxon>
        <taxon>Bivalvia</taxon>
        <taxon>Autobranchia</taxon>
        <taxon>Heteroconchia</taxon>
        <taxon>Palaeoheterodonta</taxon>
        <taxon>Unionida</taxon>
        <taxon>Unionoidea</taxon>
        <taxon>Unionidae</taxon>
        <taxon>Ambleminae</taxon>
        <taxon>Lampsilini</taxon>
        <taxon>Potamilus</taxon>
    </lineage>
</organism>
<comment type="caution">
    <text evidence="1">The sequence shown here is derived from an EMBL/GenBank/DDBJ whole genome shotgun (WGS) entry which is preliminary data.</text>
</comment>
<keyword evidence="2" id="KW-1185">Reference proteome</keyword>
<dbReference type="Proteomes" id="UP001195483">
    <property type="component" value="Unassembled WGS sequence"/>
</dbReference>
<feature type="non-terminal residue" evidence="1">
    <location>
        <position position="1"/>
    </location>
</feature>
<reference evidence="1" key="3">
    <citation type="submission" date="2023-05" db="EMBL/GenBank/DDBJ databases">
        <authorList>
            <person name="Smith C.H."/>
        </authorList>
    </citation>
    <scope>NUCLEOTIDE SEQUENCE</scope>
    <source>
        <strain evidence="1">CHS0354</strain>
        <tissue evidence="1">Mantle</tissue>
    </source>
</reference>